<gene>
    <name evidence="5" type="ORF">BMF94_2305</name>
</gene>
<dbReference type="SUPFAM" id="SSF57850">
    <property type="entry name" value="RING/U-box"/>
    <property type="match status" value="1"/>
</dbReference>
<evidence type="ECO:0000313" key="6">
    <source>
        <dbReference type="Proteomes" id="UP000237144"/>
    </source>
</evidence>
<feature type="region of interest" description="Disordered" evidence="2">
    <location>
        <begin position="304"/>
        <end position="333"/>
    </location>
</feature>
<dbReference type="OrthoDB" id="2122982at2759"/>
<dbReference type="PANTHER" id="PTHR21540:SF0">
    <property type="entry name" value="PHD FAMILY PROTEIN"/>
    <property type="match status" value="1"/>
</dbReference>
<dbReference type="AlphaFoldDB" id="A0A2S5BCP4"/>
<dbReference type="InterPro" id="IPR039903">
    <property type="entry name" value="Zswim2"/>
</dbReference>
<keyword evidence="1" id="KW-0862">Zinc</keyword>
<evidence type="ECO:0000256" key="1">
    <source>
        <dbReference type="PROSITE-ProRule" id="PRU00175"/>
    </source>
</evidence>
<dbReference type="InterPro" id="IPR001841">
    <property type="entry name" value="Znf_RING"/>
</dbReference>
<sequence length="333" mass="36633">MATKRRASTPSQEQDWQLAGTTSAARTHVWPQARPAVKRKKTANKDDQVEPEPEKRLRVYKKACPKATLERADRVFAQRFFCVDRKRTSPTAEHFSVLGSTGNLYTVKIQNLPSCDCPDGAKGNHCKHLLFVFLKVLGVPTHSNLWYQSALLTSELEAIFALARPAPCNVLEDRVKTAFEIATGKKKVDTSTDAGGGDGLVKKRIPQEGDSCPICYEDFEAGKKTGLIFCLSISGCGNALHRECFQNWAKTSKPTTCPLCRETWSSTSAAADSSSANALAGPSFSADGYQNFAAQAGLSTVRDTTSYYHGPRRGESYRSGGGRRKRYEDDGYW</sequence>
<dbReference type="GO" id="GO:0008270">
    <property type="term" value="F:zinc ion binding"/>
    <property type="evidence" value="ECO:0007669"/>
    <property type="project" value="UniProtKB-KW"/>
</dbReference>
<feature type="domain" description="SWIM-type" evidence="4">
    <location>
        <begin position="105"/>
        <end position="137"/>
    </location>
</feature>
<keyword evidence="6" id="KW-1185">Reference proteome</keyword>
<organism evidence="5 6">
    <name type="scientific">Rhodotorula taiwanensis</name>
    <dbReference type="NCBI Taxonomy" id="741276"/>
    <lineage>
        <taxon>Eukaryota</taxon>
        <taxon>Fungi</taxon>
        <taxon>Dikarya</taxon>
        <taxon>Basidiomycota</taxon>
        <taxon>Pucciniomycotina</taxon>
        <taxon>Microbotryomycetes</taxon>
        <taxon>Sporidiobolales</taxon>
        <taxon>Sporidiobolaceae</taxon>
        <taxon>Rhodotorula</taxon>
    </lineage>
</organism>
<feature type="region of interest" description="Disordered" evidence="2">
    <location>
        <begin position="1"/>
        <end position="53"/>
    </location>
</feature>
<dbReference type="GO" id="GO:0061630">
    <property type="term" value="F:ubiquitin protein ligase activity"/>
    <property type="evidence" value="ECO:0007669"/>
    <property type="project" value="InterPro"/>
</dbReference>
<evidence type="ECO:0000259" key="3">
    <source>
        <dbReference type="PROSITE" id="PS50089"/>
    </source>
</evidence>
<dbReference type="EMBL" id="PJQD01000023">
    <property type="protein sequence ID" value="POY74544.1"/>
    <property type="molecule type" value="Genomic_DNA"/>
</dbReference>
<dbReference type="InterPro" id="IPR007527">
    <property type="entry name" value="Znf_SWIM"/>
</dbReference>
<dbReference type="Proteomes" id="UP000237144">
    <property type="component" value="Unassembled WGS sequence"/>
</dbReference>
<protein>
    <submittedName>
        <fullName evidence="5">Uncharacterized protein</fullName>
    </submittedName>
</protein>
<dbReference type="PROSITE" id="PS50089">
    <property type="entry name" value="ZF_RING_2"/>
    <property type="match status" value="1"/>
</dbReference>
<evidence type="ECO:0000259" key="4">
    <source>
        <dbReference type="PROSITE" id="PS50966"/>
    </source>
</evidence>
<evidence type="ECO:0000313" key="5">
    <source>
        <dbReference type="EMBL" id="POY74544.1"/>
    </source>
</evidence>
<accession>A0A2S5BCP4</accession>
<dbReference type="Pfam" id="PF04434">
    <property type="entry name" value="SWIM"/>
    <property type="match status" value="1"/>
</dbReference>
<dbReference type="InterPro" id="IPR013083">
    <property type="entry name" value="Znf_RING/FYVE/PHD"/>
</dbReference>
<name>A0A2S5BCP4_9BASI</name>
<keyword evidence="1" id="KW-0479">Metal-binding</keyword>
<dbReference type="Gene3D" id="3.30.40.10">
    <property type="entry name" value="Zinc/RING finger domain, C3HC4 (zinc finger)"/>
    <property type="match status" value="1"/>
</dbReference>
<dbReference type="Pfam" id="PF13639">
    <property type="entry name" value="zf-RING_2"/>
    <property type="match status" value="1"/>
</dbReference>
<keyword evidence="1" id="KW-0863">Zinc-finger</keyword>
<evidence type="ECO:0000256" key="2">
    <source>
        <dbReference type="SAM" id="MobiDB-lite"/>
    </source>
</evidence>
<feature type="domain" description="RING-type" evidence="3">
    <location>
        <begin position="212"/>
        <end position="261"/>
    </location>
</feature>
<dbReference type="STRING" id="741276.A0A2S5BCP4"/>
<feature type="compositionally biased region" description="Basic and acidic residues" evidence="2">
    <location>
        <begin position="43"/>
        <end position="53"/>
    </location>
</feature>
<dbReference type="PANTHER" id="PTHR21540">
    <property type="entry name" value="RING FINGER AND SWIM DOMAIN-CONTAINING PROTEIN 2"/>
    <property type="match status" value="1"/>
</dbReference>
<comment type="caution">
    <text evidence="5">The sequence shown here is derived from an EMBL/GenBank/DDBJ whole genome shotgun (WGS) entry which is preliminary data.</text>
</comment>
<proteinExistence type="predicted"/>
<feature type="compositionally biased region" description="Polar residues" evidence="2">
    <location>
        <begin position="8"/>
        <end position="25"/>
    </location>
</feature>
<dbReference type="PROSITE" id="PS50966">
    <property type="entry name" value="ZF_SWIM"/>
    <property type="match status" value="1"/>
</dbReference>
<dbReference type="SMART" id="SM00184">
    <property type="entry name" value="RING"/>
    <property type="match status" value="1"/>
</dbReference>
<reference evidence="5 6" key="1">
    <citation type="journal article" date="2018" name="Front. Microbiol.">
        <title>Prospects for Fungal Bioremediation of Acidic Radioactive Waste Sites: Characterization and Genome Sequence of Rhodotorula taiwanensis MD1149.</title>
        <authorList>
            <person name="Tkavc R."/>
            <person name="Matrosova V.Y."/>
            <person name="Grichenko O.E."/>
            <person name="Gostincar C."/>
            <person name="Volpe R.P."/>
            <person name="Klimenkova P."/>
            <person name="Gaidamakova E.K."/>
            <person name="Zhou C.E."/>
            <person name="Stewart B.J."/>
            <person name="Lyman M.G."/>
            <person name="Malfatti S.A."/>
            <person name="Rubinfeld B."/>
            <person name="Courtot M."/>
            <person name="Singh J."/>
            <person name="Dalgard C.L."/>
            <person name="Hamilton T."/>
            <person name="Frey K.G."/>
            <person name="Gunde-Cimerman N."/>
            <person name="Dugan L."/>
            <person name="Daly M.J."/>
        </authorList>
    </citation>
    <scope>NUCLEOTIDE SEQUENCE [LARGE SCALE GENOMIC DNA]</scope>
    <source>
        <strain evidence="5 6">MD1149</strain>
    </source>
</reference>